<feature type="compositionally biased region" description="Low complexity" evidence="1">
    <location>
        <begin position="39"/>
        <end position="55"/>
    </location>
</feature>
<evidence type="ECO:0000313" key="2">
    <source>
        <dbReference type="EMBL" id="KAF9694755.1"/>
    </source>
</evidence>
<organism evidence="2 3">
    <name type="scientific">Ascochyta lentis</name>
    <dbReference type="NCBI Taxonomy" id="205686"/>
    <lineage>
        <taxon>Eukaryota</taxon>
        <taxon>Fungi</taxon>
        <taxon>Dikarya</taxon>
        <taxon>Ascomycota</taxon>
        <taxon>Pezizomycotina</taxon>
        <taxon>Dothideomycetes</taxon>
        <taxon>Pleosporomycetidae</taxon>
        <taxon>Pleosporales</taxon>
        <taxon>Pleosporineae</taxon>
        <taxon>Didymellaceae</taxon>
        <taxon>Ascochyta</taxon>
    </lineage>
</organism>
<dbReference type="AlphaFoldDB" id="A0A8H7IXX3"/>
<feature type="compositionally biased region" description="Basic and acidic residues" evidence="1">
    <location>
        <begin position="200"/>
        <end position="260"/>
    </location>
</feature>
<feature type="compositionally biased region" description="Pro residues" evidence="1">
    <location>
        <begin position="483"/>
        <end position="496"/>
    </location>
</feature>
<feature type="region of interest" description="Disordered" evidence="1">
    <location>
        <begin position="1"/>
        <end position="94"/>
    </location>
</feature>
<feature type="compositionally biased region" description="Basic and acidic residues" evidence="1">
    <location>
        <begin position="149"/>
        <end position="176"/>
    </location>
</feature>
<feature type="region of interest" description="Disordered" evidence="1">
    <location>
        <begin position="406"/>
        <end position="685"/>
    </location>
</feature>
<feature type="compositionally biased region" description="Polar residues" evidence="1">
    <location>
        <begin position="549"/>
        <end position="567"/>
    </location>
</feature>
<feature type="compositionally biased region" description="Polar residues" evidence="1">
    <location>
        <begin position="1"/>
        <end position="12"/>
    </location>
</feature>
<name>A0A8H7IXX3_9PLEO</name>
<dbReference type="OrthoDB" id="2504266at2759"/>
<feature type="compositionally biased region" description="Basic and acidic residues" evidence="1">
    <location>
        <begin position="577"/>
        <end position="595"/>
    </location>
</feature>
<feature type="compositionally biased region" description="Basic and acidic residues" evidence="1">
    <location>
        <begin position="60"/>
        <end position="75"/>
    </location>
</feature>
<proteinExistence type="predicted"/>
<feature type="compositionally biased region" description="Pro residues" evidence="1">
    <location>
        <begin position="415"/>
        <end position="424"/>
    </location>
</feature>
<dbReference type="EMBL" id="RZGK01000013">
    <property type="protein sequence ID" value="KAF9694755.1"/>
    <property type="molecule type" value="Genomic_DNA"/>
</dbReference>
<feature type="compositionally biased region" description="Low complexity" evidence="1">
    <location>
        <begin position="801"/>
        <end position="811"/>
    </location>
</feature>
<reference evidence="2" key="2">
    <citation type="submission" date="2020-09" db="EMBL/GenBank/DDBJ databases">
        <title>Reference genome assembly for Australian Ascochyta lentis isolate Al4.</title>
        <authorList>
            <person name="Lee R.C."/>
            <person name="Farfan-Caceres L.M."/>
            <person name="Debler J.W."/>
            <person name="Williams A.H."/>
            <person name="Henares B.M."/>
        </authorList>
    </citation>
    <scope>NUCLEOTIDE SEQUENCE</scope>
    <source>
        <strain evidence="2">Al4</strain>
    </source>
</reference>
<dbReference type="Proteomes" id="UP000651452">
    <property type="component" value="Unassembled WGS sequence"/>
</dbReference>
<feature type="compositionally biased region" description="Pro residues" evidence="1">
    <location>
        <begin position="827"/>
        <end position="844"/>
    </location>
</feature>
<evidence type="ECO:0000256" key="1">
    <source>
        <dbReference type="SAM" id="MobiDB-lite"/>
    </source>
</evidence>
<feature type="region of interest" description="Disordered" evidence="1">
    <location>
        <begin position="735"/>
        <end position="877"/>
    </location>
</feature>
<evidence type="ECO:0000313" key="3">
    <source>
        <dbReference type="Proteomes" id="UP000651452"/>
    </source>
</evidence>
<accession>A0A8H7IXX3</accession>
<feature type="compositionally biased region" description="Basic and acidic residues" evidence="1">
    <location>
        <begin position="650"/>
        <end position="671"/>
    </location>
</feature>
<feature type="compositionally biased region" description="Pro residues" evidence="1">
    <location>
        <begin position="743"/>
        <end position="760"/>
    </location>
</feature>
<comment type="caution">
    <text evidence="2">The sequence shown here is derived from an EMBL/GenBank/DDBJ whole genome shotgun (WGS) entry which is preliminary data.</text>
</comment>
<feature type="compositionally biased region" description="Basic and acidic residues" evidence="1">
    <location>
        <begin position="268"/>
        <end position="343"/>
    </location>
</feature>
<reference evidence="2" key="1">
    <citation type="submission" date="2018-12" db="EMBL/GenBank/DDBJ databases">
        <authorList>
            <person name="Syme R.A."/>
            <person name="Farfan-Caceres L."/>
            <person name="Lichtenzveig J."/>
        </authorList>
    </citation>
    <scope>NUCLEOTIDE SEQUENCE</scope>
    <source>
        <strain evidence="2">Al4</strain>
    </source>
</reference>
<feature type="compositionally biased region" description="Polar residues" evidence="1">
    <location>
        <begin position="599"/>
        <end position="615"/>
    </location>
</feature>
<feature type="compositionally biased region" description="Low complexity" evidence="1">
    <location>
        <begin position="672"/>
        <end position="685"/>
    </location>
</feature>
<keyword evidence="3" id="KW-1185">Reference proteome</keyword>
<sequence length="877" mass="96795">MRYSAEQLQGLRQSPLVKKPDGLPSILQWMDVPADQSSANANNNNNNHAANNGTARRTRGTRDGEGASTEHRTDRPLINPMGQFGRRQSMRKSEGPGLVAAINALFVEPGEETVLGPPKLNFTSAARAAKNAGDKQERTGIVSTDGDQLGDRFPRDKNERWSRDGDRDRDRNRERGITNGRRGAREDGEGWTSVKGRKSLGQEDFERFHRNGERGDRNDRNDRNRDKTEGGLEDDAPPRRGQRERTERWGRRDEAKEEAPKFGVQGGWRERTQQPQREQRERNDRDWERGGNRAEEDPEWMDTKIEKKKEPQMKTQADFERWKEQMKAKDTPAEERPAPKEAPVEPATATGIAAPPMFTAPVHTPTATESTQGILFGNWGNVKGADLGQNESISVKAKPAKASKFMSMFAKPEEPAAPSPPPAPASASPAPHVNEDQQGFQRILQMLGQVNVGSPQAAPPNQPSPLNGARGHGGGISLDFQQSPPPEMQNHRPPPNRTLEQQSILQNILAPRPGAPENRPSQQARFNSMSPENALQDQFGPPRPDSGRQEGQSPFQQPPSRNNNPQDANLAAILNSRAREDSQRDQGQKQRERDFLLTLMQQPRATPPQMLNQNLPRGGPPMAMFENMQHDQRSHQQQKGRGGLPPGFMEDPRMYEGDMMRREAERREQELRQQLNMQQQQQQQEMRNKNPRLPMGFPGHEDPTLGLQRRNTAGEIPRQLTNMGIPSQQHPDMPYMGGRGQPGMPPTPQERPNIAPPPGFGGPMRQPPGFGGPNPQQQMGPGGPSFSAGNTPLGGHPPGLPQLGGSMRGMPPGFPGVPGGPGGNGMPGPPPGYFPPPGYGPPPGMRGEDPRMMFEGQFGGPGPRQQQPGRPGPPNMY</sequence>
<feature type="region of interest" description="Disordered" evidence="1">
    <location>
        <begin position="126"/>
        <end position="366"/>
    </location>
</feature>
<dbReference type="InterPro" id="IPR046784">
    <property type="entry name" value="Eap1"/>
</dbReference>
<protein>
    <submittedName>
        <fullName evidence="2">Uncharacterized protein</fullName>
    </submittedName>
</protein>
<feature type="compositionally biased region" description="Gly residues" evidence="1">
    <location>
        <begin position="816"/>
        <end position="826"/>
    </location>
</feature>
<dbReference type="Pfam" id="PF20566">
    <property type="entry name" value="Eap1"/>
    <property type="match status" value="1"/>
</dbReference>
<gene>
    <name evidence="2" type="ORF">EKO04_007262</name>
</gene>
<feature type="compositionally biased region" description="Polar residues" evidence="1">
    <location>
        <begin position="519"/>
        <end position="536"/>
    </location>
</feature>